<gene>
    <name evidence="2" type="ORF">KF707C_36320</name>
</gene>
<organism evidence="2 3">
    <name type="scientific">Metapseudomonas furukawaii</name>
    <name type="common">Pseudomonas furukawaii</name>
    <dbReference type="NCBI Taxonomy" id="1149133"/>
    <lineage>
        <taxon>Bacteria</taxon>
        <taxon>Pseudomonadati</taxon>
        <taxon>Pseudomonadota</taxon>
        <taxon>Gammaproteobacteria</taxon>
        <taxon>Pseudomonadales</taxon>
        <taxon>Pseudomonadaceae</taxon>
        <taxon>Metapseudomonas</taxon>
    </lineage>
</organism>
<name>A0AAD1C1Z2_METFU</name>
<dbReference type="EMBL" id="AP014862">
    <property type="protein sequence ID" value="BAU75320.1"/>
    <property type="molecule type" value="Genomic_DNA"/>
</dbReference>
<feature type="region of interest" description="Disordered" evidence="1">
    <location>
        <begin position="45"/>
        <end position="64"/>
    </location>
</feature>
<protein>
    <submittedName>
        <fullName evidence="2">Uncharacterized protein</fullName>
    </submittedName>
</protein>
<evidence type="ECO:0000313" key="2">
    <source>
        <dbReference type="EMBL" id="BAU75320.1"/>
    </source>
</evidence>
<dbReference type="Proteomes" id="UP000218554">
    <property type="component" value="Chromosome"/>
</dbReference>
<dbReference type="KEGG" id="pfuw:KF707C_36320"/>
<feature type="region of interest" description="Disordered" evidence="1">
    <location>
        <begin position="1"/>
        <end position="28"/>
    </location>
</feature>
<reference evidence="2 3" key="2">
    <citation type="journal article" date="2017" name="Int. J. Syst. Evol. Microbiol.">
        <title>Pseudomonas furukawaii sp. nov., a polychlorinated biphenyl-degrading bacterium isolated from biphenyl-contaminated soil in Japan.</title>
        <authorList>
            <person name="Kimura N."/>
            <person name="Watanabe T."/>
            <person name="Suenaga H."/>
            <person name="Fujihara H."/>
            <person name="Futagami T."/>
            <person name="Goto M."/>
            <person name="Hanada S."/>
            <person name="Hirose J."/>
        </authorList>
    </citation>
    <scope>NUCLEOTIDE SEQUENCE [LARGE SCALE GENOMIC DNA]</scope>
    <source>
        <strain evidence="3">DSM 10086 / NBRC 110670 / KF707</strain>
    </source>
</reference>
<dbReference type="AlphaFoldDB" id="A0AAD1C1Z2"/>
<reference evidence="3" key="1">
    <citation type="submission" date="2015-05" db="EMBL/GenBank/DDBJ databases">
        <title>Draft genome sequencing of a biphenyl-degrading bacterium, Pseudomonas balearica KF707 (=NBRC110670).</title>
        <authorList>
            <person name="Kimura N."/>
            <person name="Hirose J."/>
            <person name="Watanabe T."/>
            <person name="Suenaga H."/>
            <person name="Fujihara H."/>
            <person name="Noguchi M."/>
            <person name="Hashimoto M."/>
            <person name="Shimodaira J."/>
            <person name="Tsuchikane K."/>
            <person name="Hosoyama A."/>
            <person name="Yamazoe A."/>
            <person name="Fujita N."/>
            <person name="Furukawa K."/>
        </authorList>
    </citation>
    <scope>NUCLEOTIDE SEQUENCE [LARGE SCALE GENOMIC DNA]</scope>
    <source>
        <strain evidence="3">DSM 10086 / NBRC 110670 / KF707</strain>
    </source>
</reference>
<keyword evidence="3" id="KW-1185">Reference proteome</keyword>
<sequence length="108" mass="11552">MNWGCWDALPDRFPGKSAGADSTTGTGRGCKHGKGNFRLCRRIGQAPQSTTRSRMPTGALQGVKPDASVFPTLDAGATNCARSARQSGYGGPITEWKDVFLTLESKIY</sequence>
<evidence type="ECO:0000256" key="1">
    <source>
        <dbReference type="SAM" id="MobiDB-lite"/>
    </source>
</evidence>
<proteinExistence type="predicted"/>
<accession>A0AAD1C1Z2</accession>
<evidence type="ECO:0000313" key="3">
    <source>
        <dbReference type="Proteomes" id="UP000218554"/>
    </source>
</evidence>